<evidence type="ECO:0000313" key="5">
    <source>
        <dbReference type="Proteomes" id="UP000237000"/>
    </source>
</evidence>
<accession>A0A2P5FPK8</accession>
<keyword evidence="5" id="KW-1185">Reference proteome</keyword>
<keyword evidence="2" id="KW-0479">Metal-binding</keyword>
<evidence type="ECO:0000256" key="3">
    <source>
        <dbReference type="ARBA" id="ARBA00023004"/>
    </source>
</evidence>
<dbReference type="Pfam" id="PF00067">
    <property type="entry name" value="p450"/>
    <property type="match status" value="1"/>
</dbReference>
<dbReference type="Gene3D" id="1.10.630.10">
    <property type="entry name" value="Cytochrome P450"/>
    <property type="match status" value="1"/>
</dbReference>
<sequence>MLLHLGCVPTLVVSSADLAREIVKKHDIVFSNRPQTTAGKILLYGCQDPAFSPYEEAVGLVDRIRRACLRSKTTENYSIINLTEMLVTTSNNVISRCALGQALGEDDDVGGLLRNVMIYFTAFCLGDFFPSLRWVDVVRGFIGLLEATFRGLDRFFELVIEERKRTIQESDGGAFDTKDFLDILLRLQKDALLGFELTQDNIKAILLVNLCSFLFQTRYLIYDLSSDIGRITFLH</sequence>
<name>A0A2P5FPK8_TREOI</name>
<dbReference type="InterPro" id="IPR001128">
    <property type="entry name" value="Cyt_P450"/>
</dbReference>
<dbReference type="InParanoid" id="A0A2P5FPK8"/>
<organism evidence="4 5">
    <name type="scientific">Trema orientale</name>
    <name type="common">Charcoal tree</name>
    <name type="synonym">Celtis orientalis</name>
    <dbReference type="NCBI Taxonomy" id="63057"/>
    <lineage>
        <taxon>Eukaryota</taxon>
        <taxon>Viridiplantae</taxon>
        <taxon>Streptophyta</taxon>
        <taxon>Embryophyta</taxon>
        <taxon>Tracheophyta</taxon>
        <taxon>Spermatophyta</taxon>
        <taxon>Magnoliopsida</taxon>
        <taxon>eudicotyledons</taxon>
        <taxon>Gunneridae</taxon>
        <taxon>Pentapetalae</taxon>
        <taxon>rosids</taxon>
        <taxon>fabids</taxon>
        <taxon>Rosales</taxon>
        <taxon>Cannabaceae</taxon>
        <taxon>Trema</taxon>
    </lineage>
</organism>
<dbReference type="PANTHER" id="PTHR47955">
    <property type="entry name" value="CYTOCHROME P450 FAMILY 71 PROTEIN"/>
    <property type="match status" value="1"/>
</dbReference>
<dbReference type="Proteomes" id="UP000237000">
    <property type="component" value="Unassembled WGS sequence"/>
</dbReference>
<dbReference type="GO" id="GO:0004497">
    <property type="term" value="F:monooxygenase activity"/>
    <property type="evidence" value="ECO:0007669"/>
    <property type="project" value="InterPro"/>
</dbReference>
<reference evidence="5" key="1">
    <citation type="submission" date="2016-06" db="EMBL/GenBank/DDBJ databases">
        <title>Parallel loss of symbiosis genes in relatives of nitrogen-fixing non-legume Parasponia.</title>
        <authorList>
            <person name="Van Velzen R."/>
            <person name="Holmer R."/>
            <person name="Bu F."/>
            <person name="Rutten L."/>
            <person name="Van Zeijl A."/>
            <person name="Liu W."/>
            <person name="Santuari L."/>
            <person name="Cao Q."/>
            <person name="Sharma T."/>
            <person name="Shen D."/>
            <person name="Roswanjaya Y."/>
            <person name="Wardhani T."/>
            <person name="Kalhor M.S."/>
            <person name="Jansen J."/>
            <person name="Van den Hoogen J."/>
            <person name="Gungor B."/>
            <person name="Hartog M."/>
            <person name="Hontelez J."/>
            <person name="Verver J."/>
            <person name="Yang W.-C."/>
            <person name="Schijlen E."/>
            <person name="Repin R."/>
            <person name="Schilthuizen M."/>
            <person name="Schranz E."/>
            <person name="Heidstra R."/>
            <person name="Miyata K."/>
            <person name="Fedorova E."/>
            <person name="Kohlen W."/>
            <person name="Bisseling T."/>
            <person name="Smit S."/>
            <person name="Geurts R."/>
        </authorList>
    </citation>
    <scope>NUCLEOTIDE SEQUENCE [LARGE SCALE GENOMIC DNA]</scope>
    <source>
        <strain evidence="5">cv. RG33-2</strain>
    </source>
</reference>
<dbReference type="InterPro" id="IPR036396">
    <property type="entry name" value="Cyt_P450_sf"/>
</dbReference>
<evidence type="ECO:0000256" key="1">
    <source>
        <dbReference type="ARBA" id="ARBA00010617"/>
    </source>
</evidence>
<proteinExistence type="inferred from homology"/>
<comment type="caution">
    <text evidence="4">The sequence shown here is derived from an EMBL/GenBank/DDBJ whole genome shotgun (WGS) entry which is preliminary data.</text>
</comment>
<keyword evidence="3" id="KW-0408">Iron</keyword>
<protein>
    <submittedName>
        <fullName evidence="4">Cytochrome P</fullName>
    </submittedName>
</protein>
<dbReference type="GO" id="GO:0005506">
    <property type="term" value="F:iron ion binding"/>
    <property type="evidence" value="ECO:0007669"/>
    <property type="project" value="InterPro"/>
</dbReference>
<dbReference type="STRING" id="63057.A0A2P5FPK8"/>
<dbReference type="OrthoDB" id="1698813at2759"/>
<evidence type="ECO:0000313" key="4">
    <source>
        <dbReference type="EMBL" id="PON99734.1"/>
    </source>
</evidence>
<dbReference type="EMBL" id="JXTC01000017">
    <property type="protein sequence ID" value="PON99734.1"/>
    <property type="molecule type" value="Genomic_DNA"/>
</dbReference>
<dbReference type="AlphaFoldDB" id="A0A2P5FPK8"/>
<dbReference type="GO" id="GO:0020037">
    <property type="term" value="F:heme binding"/>
    <property type="evidence" value="ECO:0007669"/>
    <property type="project" value="InterPro"/>
</dbReference>
<dbReference type="GO" id="GO:0016705">
    <property type="term" value="F:oxidoreductase activity, acting on paired donors, with incorporation or reduction of molecular oxygen"/>
    <property type="evidence" value="ECO:0007669"/>
    <property type="project" value="InterPro"/>
</dbReference>
<dbReference type="PANTHER" id="PTHR47955:SF15">
    <property type="entry name" value="CYTOCHROME P450 71A2-LIKE"/>
    <property type="match status" value="1"/>
</dbReference>
<evidence type="ECO:0000256" key="2">
    <source>
        <dbReference type="ARBA" id="ARBA00022723"/>
    </source>
</evidence>
<comment type="similarity">
    <text evidence="1">Belongs to the cytochrome P450 family.</text>
</comment>
<dbReference type="SUPFAM" id="SSF48264">
    <property type="entry name" value="Cytochrome P450"/>
    <property type="match status" value="1"/>
</dbReference>
<gene>
    <name evidence="4" type="ORF">TorRG33x02_044990</name>
</gene>